<gene>
    <name evidence="1" type="ORF">RRF57_012908</name>
</gene>
<accession>A0AAN7V143</accession>
<dbReference type="Proteomes" id="UP001305414">
    <property type="component" value="Unassembled WGS sequence"/>
</dbReference>
<name>A0AAN7V143_9PEZI</name>
<evidence type="ECO:0000313" key="1">
    <source>
        <dbReference type="EMBL" id="KAK5637196.1"/>
    </source>
</evidence>
<keyword evidence="2" id="KW-1185">Reference proteome</keyword>
<dbReference type="AlphaFoldDB" id="A0AAN7V143"/>
<protein>
    <submittedName>
        <fullName evidence="1">Uncharacterized protein</fullName>
    </submittedName>
</protein>
<proteinExistence type="predicted"/>
<comment type="caution">
    <text evidence="1">The sequence shown here is derived from an EMBL/GenBank/DDBJ whole genome shotgun (WGS) entry which is preliminary data.</text>
</comment>
<sequence>MFEKSTLRLVNLETERVREQRHSGRLNASASHPLSLVHTYHSLVYTNIREEIAPNKGLDSADMIRGDAYRPSRSSLEGPSIGTSGSHITRMSYIDCSSILLAMAFGEEKGVCTSAFALRLWIWRNRSVVGPIVGDPRNPQWADL</sequence>
<organism evidence="1 2">
    <name type="scientific">Xylaria bambusicola</name>
    <dbReference type="NCBI Taxonomy" id="326684"/>
    <lineage>
        <taxon>Eukaryota</taxon>
        <taxon>Fungi</taxon>
        <taxon>Dikarya</taxon>
        <taxon>Ascomycota</taxon>
        <taxon>Pezizomycotina</taxon>
        <taxon>Sordariomycetes</taxon>
        <taxon>Xylariomycetidae</taxon>
        <taxon>Xylariales</taxon>
        <taxon>Xylariaceae</taxon>
        <taxon>Xylaria</taxon>
    </lineage>
</organism>
<evidence type="ECO:0000313" key="2">
    <source>
        <dbReference type="Proteomes" id="UP001305414"/>
    </source>
</evidence>
<reference evidence="1 2" key="1">
    <citation type="submission" date="2023-10" db="EMBL/GenBank/DDBJ databases">
        <title>Draft genome sequence of Xylaria bambusicola isolate GMP-LS, the root and basal stem rot pathogen of sugarcane in Indonesia.</title>
        <authorList>
            <person name="Selvaraj P."/>
            <person name="Muralishankar V."/>
            <person name="Muruganantham S."/>
            <person name="Sp S."/>
            <person name="Haryani S."/>
            <person name="Lau K.J.X."/>
            <person name="Naqvi N.I."/>
        </authorList>
    </citation>
    <scope>NUCLEOTIDE SEQUENCE [LARGE SCALE GENOMIC DNA]</scope>
    <source>
        <strain evidence="1">GMP-LS</strain>
    </source>
</reference>
<dbReference type="EMBL" id="JAWHQM010000098">
    <property type="protein sequence ID" value="KAK5637196.1"/>
    <property type="molecule type" value="Genomic_DNA"/>
</dbReference>